<keyword evidence="2" id="KW-0255">Endonuclease</keyword>
<accession>A0ABT2Z8M1</accession>
<reference evidence="2 3" key="1">
    <citation type="submission" date="2022-10" db="EMBL/GenBank/DDBJ databases">
        <title>Defluviimonas sp. nov., isolated from ocean surface water.</title>
        <authorList>
            <person name="He W."/>
            <person name="Wang L."/>
            <person name="Zhang D.-F."/>
        </authorList>
    </citation>
    <scope>NUCLEOTIDE SEQUENCE [LARGE SCALE GENOMIC DNA]</scope>
    <source>
        <strain evidence="2 3">WL0002</strain>
    </source>
</reference>
<dbReference type="CDD" id="cd00085">
    <property type="entry name" value="HNHc"/>
    <property type="match status" value="1"/>
</dbReference>
<dbReference type="InterPro" id="IPR003615">
    <property type="entry name" value="HNH_nuc"/>
</dbReference>
<evidence type="ECO:0000313" key="3">
    <source>
        <dbReference type="Proteomes" id="UP001652542"/>
    </source>
</evidence>
<name>A0ABT2Z8M1_9RHOB</name>
<sequence length="404" mass="45150">MTDPLSNDRQEQAFFGCSRERARLGRTVAALLSRGFDSETAKRIEDEGLSLAALQRMNDVELQSVGLDQVQIQLLRSGPRPAIPTANITRALWQNRWTCCVCRSPNLAVIAHHIVPWARSHDHSVDNLAVLCLEHHARAHSTGTLEQNLTPEKIRDAKKRWEVEVSRFDANAILNASRLENSHWLWFNHSRIFEAARRAGVEITNLPMFSFANRQGLISSNGALTDKQNGEAYLYAGGETAQLLQVTEQALKATLSRTAIFNISDDLDPGLINAVAEPGDLIFVQGRYVFKSLTGRRLGPGQASLVQRQANRVRISFTADLWEAVATSAWASWLRGTQRVSAILRIATKEKDGKWLHLKCTGIALATSFEGMSTRSYVWPSWSEQTEDEEEDDDWLSGDNYGLP</sequence>
<dbReference type="EMBL" id="JAOWKY010000001">
    <property type="protein sequence ID" value="MCV2867437.1"/>
    <property type="molecule type" value="Genomic_DNA"/>
</dbReference>
<dbReference type="Proteomes" id="UP001652542">
    <property type="component" value="Unassembled WGS sequence"/>
</dbReference>
<feature type="region of interest" description="Disordered" evidence="1">
    <location>
        <begin position="383"/>
        <end position="404"/>
    </location>
</feature>
<dbReference type="Gene3D" id="1.10.30.50">
    <property type="match status" value="1"/>
</dbReference>
<keyword evidence="2" id="KW-0540">Nuclease</keyword>
<dbReference type="GO" id="GO:0004519">
    <property type="term" value="F:endonuclease activity"/>
    <property type="evidence" value="ECO:0007669"/>
    <property type="project" value="UniProtKB-KW"/>
</dbReference>
<organism evidence="2 3">
    <name type="scientific">Albidovulum marisflavi</name>
    <dbReference type="NCBI Taxonomy" id="2984159"/>
    <lineage>
        <taxon>Bacteria</taxon>
        <taxon>Pseudomonadati</taxon>
        <taxon>Pseudomonadota</taxon>
        <taxon>Alphaproteobacteria</taxon>
        <taxon>Rhodobacterales</taxon>
        <taxon>Paracoccaceae</taxon>
        <taxon>Albidovulum</taxon>
    </lineage>
</organism>
<evidence type="ECO:0000256" key="1">
    <source>
        <dbReference type="SAM" id="MobiDB-lite"/>
    </source>
</evidence>
<keyword evidence="3" id="KW-1185">Reference proteome</keyword>
<protein>
    <submittedName>
        <fullName evidence="2">HNH endonuclease</fullName>
    </submittedName>
</protein>
<keyword evidence="2" id="KW-0378">Hydrolase</keyword>
<gene>
    <name evidence="2" type="ORF">OEW28_02215</name>
</gene>
<proteinExistence type="predicted"/>
<feature type="compositionally biased region" description="Acidic residues" evidence="1">
    <location>
        <begin position="385"/>
        <end position="396"/>
    </location>
</feature>
<evidence type="ECO:0000313" key="2">
    <source>
        <dbReference type="EMBL" id="MCV2867437.1"/>
    </source>
</evidence>
<dbReference type="RefSeq" id="WP_263733086.1">
    <property type="nucleotide sequence ID" value="NZ_JAOWKY010000001.1"/>
</dbReference>
<comment type="caution">
    <text evidence="2">The sequence shown here is derived from an EMBL/GenBank/DDBJ whole genome shotgun (WGS) entry which is preliminary data.</text>
</comment>